<dbReference type="AlphaFoldDB" id="A9IPM5"/>
<organism evidence="2 3">
    <name type="scientific">Bordetella petrii (strain ATCC BAA-461 / DSM 12804 / CCUG 43448 / CIP 107267 / Se-1111R)</name>
    <dbReference type="NCBI Taxonomy" id="340100"/>
    <lineage>
        <taxon>Bacteria</taxon>
        <taxon>Pseudomonadati</taxon>
        <taxon>Pseudomonadota</taxon>
        <taxon>Betaproteobacteria</taxon>
        <taxon>Burkholderiales</taxon>
        <taxon>Alcaligenaceae</taxon>
        <taxon>Bordetella</taxon>
    </lineage>
</organism>
<dbReference type="EMBL" id="AM902716">
    <property type="protein sequence ID" value="CAP42962.1"/>
    <property type="molecule type" value="Genomic_DNA"/>
</dbReference>
<feature type="chain" id="PRO_5002739809" evidence="1">
    <location>
        <begin position="19"/>
        <end position="139"/>
    </location>
</feature>
<feature type="signal peptide" evidence="1">
    <location>
        <begin position="1"/>
        <end position="18"/>
    </location>
</feature>
<keyword evidence="1" id="KW-0732">Signal</keyword>
<dbReference type="KEGG" id="bpt:Bpet2620"/>
<evidence type="ECO:0000313" key="2">
    <source>
        <dbReference type="EMBL" id="CAP42962.1"/>
    </source>
</evidence>
<accession>A9IPM5</accession>
<evidence type="ECO:0000256" key="1">
    <source>
        <dbReference type="SAM" id="SignalP"/>
    </source>
</evidence>
<proteinExistence type="predicted"/>
<keyword evidence="3" id="KW-1185">Reference proteome</keyword>
<gene>
    <name evidence="2" type="ordered locus">Bpet2620</name>
</gene>
<dbReference type="NCBIfam" id="NF046053">
    <property type="entry name" value="lipo_BPTD_2524"/>
    <property type="match status" value="1"/>
</dbReference>
<reference evidence="2 3" key="1">
    <citation type="journal article" date="2008" name="BMC Genomics">
        <title>The missing link: Bordetella petrii is endowed with both the metabolic versatility of environmental bacteria and virulence traits of pathogenic Bordetellae.</title>
        <authorList>
            <person name="Gross R."/>
            <person name="Guzman C.A."/>
            <person name="Sebaihia M."/>
            <person name="Martins Dos Santos V.A."/>
            <person name="Pieper D.H."/>
            <person name="Koebnik R."/>
            <person name="Lechner M."/>
            <person name="Bartels D."/>
            <person name="Buhrmester J."/>
            <person name="Choudhuri J.V."/>
            <person name="Ebensen T."/>
            <person name="Gaigalat L."/>
            <person name="Herrmann S."/>
            <person name="Khachane A.N."/>
            <person name="Larisch C."/>
            <person name="Link S."/>
            <person name="Linke B."/>
            <person name="Meyer F."/>
            <person name="Mormann S."/>
            <person name="Nakunst D."/>
            <person name="Rueckert C."/>
            <person name="Schneiker-Bekel S."/>
            <person name="Schulze K."/>
            <person name="Vorhoelter F.J."/>
            <person name="Yevsa T."/>
            <person name="Engle J.T."/>
            <person name="Goldman W.E."/>
            <person name="Puehler A."/>
            <person name="Goebel U.B."/>
            <person name="Goesmann A."/>
            <person name="Bloecker H."/>
            <person name="Kaiser O."/>
            <person name="Martinez-Arias R."/>
        </authorList>
    </citation>
    <scope>NUCLEOTIDE SEQUENCE [LARGE SCALE GENOMIC DNA]</scope>
    <source>
        <strain evidence="3">ATCC BAA-461 / DSM 12804 / CCUG 43448 / CIP 107267 / Se-1111R</strain>
    </source>
</reference>
<keyword evidence="2" id="KW-0449">Lipoprotein</keyword>
<dbReference type="eggNOG" id="ENOG50313M9">
    <property type="taxonomic scope" value="Bacteria"/>
</dbReference>
<protein>
    <submittedName>
        <fullName evidence="2">Lipoprotein</fullName>
    </submittedName>
</protein>
<dbReference type="Proteomes" id="UP000001225">
    <property type="component" value="Chromosome"/>
</dbReference>
<sequence>MIRVAVAAALAAAGLAGCSTGLSSGGALTDSFTAQSAYRDAYRAAQAQAERCLRGTGAYTVHGSVDEAGRSALVRVQAPFTGDDVARVRIAALDERQSKVDIAMWGRGIWNADAVRAMHEAVVYGVPSCVAYMPGDPKP</sequence>
<dbReference type="PROSITE" id="PS51257">
    <property type="entry name" value="PROKAR_LIPOPROTEIN"/>
    <property type="match status" value="1"/>
</dbReference>
<evidence type="ECO:0000313" key="3">
    <source>
        <dbReference type="Proteomes" id="UP000001225"/>
    </source>
</evidence>
<name>A9IPM5_BORPD</name>